<feature type="signal peptide" evidence="7">
    <location>
        <begin position="1"/>
        <end position="29"/>
    </location>
</feature>
<evidence type="ECO:0000313" key="10">
    <source>
        <dbReference type="EMBL" id="CAK9324335.1"/>
    </source>
</evidence>
<dbReference type="PANTHER" id="PTHR32285">
    <property type="entry name" value="PROTEIN TRICHOME BIREFRINGENCE-LIKE 9-RELATED"/>
    <property type="match status" value="1"/>
</dbReference>
<evidence type="ECO:0000256" key="2">
    <source>
        <dbReference type="ARBA" id="ARBA00007727"/>
    </source>
</evidence>
<evidence type="ECO:0000313" key="11">
    <source>
        <dbReference type="Proteomes" id="UP001642487"/>
    </source>
</evidence>
<accession>A0ABP0Z052</accession>
<proteinExistence type="inferred from homology"/>
<evidence type="ECO:0000259" key="8">
    <source>
        <dbReference type="Pfam" id="PF13839"/>
    </source>
</evidence>
<keyword evidence="3" id="KW-0812">Transmembrane</keyword>
<evidence type="ECO:0000256" key="6">
    <source>
        <dbReference type="ARBA" id="ARBA00023136"/>
    </source>
</evidence>
<organism evidence="10 11">
    <name type="scientific">Citrullus colocynthis</name>
    <name type="common">colocynth</name>
    <dbReference type="NCBI Taxonomy" id="252529"/>
    <lineage>
        <taxon>Eukaryota</taxon>
        <taxon>Viridiplantae</taxon>
        <taxon>Streptophyta</taxon>
        <taxon>Embryophyta</taxon>
        <taxon>Tracheophyta</taxon>
        <taxon>Spermatophyta</taxon>
        <taxon>Magnoliopsida</taxon>
        <taxon>eudicotyledons</taxon>
        <taxon>Gunneridae</taxon>
        <taxon>Pentapetalae</taxon>
        <taxon>rosids</taxon>
        <taxon>fabids</taxon>
        <taxon>Cucurbitales</taxon>
        <taxon>Cucurbitaceae</taxon>
        <taxon>Benincaseae</taxon>
        <taxon>Citrullus</taxon>
    </lineage>
</organism>
<evidence type="ECO:0000259" key="9">
    <source>
        <dbReference type="Pfam" id="PF14416"/>
    </source>
</evidence>
<evidence type="ECO:0008006" key="12">
    <source>
        <dbReference type="Google" id="ProtNLM"/>
    </source>
</evidence>
<keyword evidence="11" id="KW-1185">Reference proteome</keyword>
<dbReference type="InterPro" id="IPR025846">
    <property type="entry name" value="TBL_N"/>
</dbReference>
<dbReference type="Proteomes" id="UP001642487">
    <property type="component" value="Chromosome 6"/>
</dbReference>
<reference evidence="10 11" key="1">
    <citation type="submission" date="2024-03" db="EMBL/GenBank/DDBJ databases">
        <authorList>
            <person name="Gkanogiannis A."/>
            <person name="Becerra Lopez-Lavalle L."/>
        </authorList>
    </citation>
    <scope>NUCLEOTIDE SEQUENCE [LARGE SCALE GENOMIC DNA]</scope>
</reference>
<feature type="chain" id="PRO_5046570203" description="Trichome birefringence-like N-terminal domain-containing protein" evidence="7">
    <location>
        <begin position="30"/>
        <end position="127"/>
    </location>
</feature>
<evidence type="ECO:0000256" key="5">
    <source>
        <dbReference type="ARBA" id="ARBA00022989"/>
    </source>
</evidence>
<comment type="similarity">
    <text evidence="2">Belongs to the PC-esterase family. TBL subfamily.</text>
</comment>
<evidence type="ECO:0000256" key="1">
    <source>
        <dbReference type="ARBA" id="ARBA00004167"/>
    </source>
</evidence>
<keyword evidence="4" id="KW-0735">Signal-anchor</keyword>
<name>A0ABP0Z052_9ROSI</name>
<comment type="subcellular location">
    <subcellularLocation>
        <location evidence="1">Membrane</location>
        <topology evidence="1">Single-pass membrane protein</topology>
    </subcellularLocation>
</comment>
<feature type="domain" description="Trichome birefringence-like N-terminal" evidence="9">
    <location>
        <begin position="46"/>
        <end position="95"/>
    </location>
</feature>
<dbReference type="Pfam" id="PF14416">
    <property type="entry name" value="PMR5N"/>
    <property type="match status" value="1"/>
</dbReference>
<dbReference type="EMBL" id="OZ021740">
    <property type="protein sequence ID" value="CAK9324335.1"/>
    <property type="molecule type" value="Genomic_DNA"/>
</dbReference>
<dbReference type="Pfam" id="PF13839">
    <property type="entry name" value="PC-Esterase"/>
    <property type="match status" value="1"/>
</dbReference>
<dbReference type="InterPro" id="IPR029962">
    <property type="entry name" value="TBL"/>
</dbReference>
<evidence type="ECO:0000256" key="3">
    <source>
        <dbReference type="ARBA" id="ARBA00022692"/>
    </source>
</evidence>
<dbReference type="InterPro" id="IPR026057">
    <property type="entry name" value="TBL_C"/>
</dbReference>
<keyword evidence="6" id="KW-0472">Membrane</keyword>
<keyword evidence="7" id="KW-0732">Signal</keyword>
<gene>
    <name evidence="10" type="ORF">CITCOLO1_LOCUS16569</name>
</gene>
<sequence>MAFAAGRFSGGVIFLTFLQILLLRVAVNGDSFSGGQKPKQWNKNNGCDFYDGSWVYDVSYPLYDASNCPLIDNGFNCRKNGRPDSDYLKFRWQPRRRDLPRFNGGDLVERYRGKKIMLVGDSLSNNM</sequence>
<dbReference type="PANTHER" id="PTHR32285:SF30">
    <property type="entry name" value="PROTEIN TRICHOME BIREFRINGENCE-LIKE 42"/>
    <property type="match status" value="1"/>
</dbReference>
<evidence type="ECO:0000256" key="7">
    <source>
        <dbReference type="SAM" id="SignalP"/>
    </source>
</evidence>
<evidence type="ECO:0000256" key="4">
    <source>
        <dbReference type="ARBA" id="ARBA00022968"/>
    </source>
</evidence>
<protein>
    <recommendedName>
        <fullName evidence="12">Trichome birefringence-like N-terminal domain-containing protein</fullName>
    </recommendedName>
</protein>
<feature type="domain" description="Trichome birefringence-like C-terminal" evidence="8">
    <location>
        <begin position="99"/>
        <end position="127"/>
    </location>
</feature>
<keyword evidence="5" id="KW-1133">Transmembrane helix</keyword>